<dbReference type="AlphaFoldDB" id="A0A1H8B639"/>
<dbReference type="Gene3D" id="3.60.21.10">
    <property type="match status" value="1"/>
</dbReference>
<gene>
    <name evidence="7" type="primary">sbcD</name>
    <name evidence="10" type="ORF">SAMN05444354_12310</name>
</gene>
<dbReference type="GO" id="GO:0008408">
    <property type="term" value="F:3'-5' exonuclease activity"/>
    <property type="evidence" value="ECO:0007669"/>
    <property type="project" value="InterPro"/>
</dbReference>
<dbReference type="InterPro" id="IPR029052">
    <property type="entry name" value="Metallo-depent_PP-like"/>
</dbReference>
<dbReference type="InterPro" id="IPR026843">
    <property type="entry name" value="SbcD_C"/>
</dbReference>
<evidence type="ECO:0000256" key="2">
    <source>
        <dbReference type="ARBA" id="ARBA00011322"/>
    </source>
</evidence>
<dbReference type="InterPro" id="IPR004593">
    <property type="entry name" value="SbcD"/>
</dbReference>
<accession>A0A1H8B639</accession>
<sequence>MSDQGSKRAPSWFLDRVHGVVEAARAAKEGWYRMRLLHTSDWHLGHTLYDVSREAEHAAFLEWLLDTLEAQSVDALLVAGDVFDTANPSAEAQAAWYQFIARARKRLPQLNITVIGGNHDSAARLDAPDPLFSAMGVRVVGGLPRRPDSLDFERLLVPLHDTRGHIRAWVAAVPYLRPADLPLVDTEGDRLIEGVREVYGLTLEAARRRREPGQALVAMGHCYMVGTELSQLSERRILGGNQHALPVDLFPEDVAYAALGHLHKAQRVGGRESVRYSGSPLPLSLSEAGYRHQVLLVELDGETLGSVKPLTVPRTVDIRRVPERSEVTLEEVLAQLAALPEAEAGDSARAWPYLEVCVSLPRPEPALRRKVEEALVGKAARLVKLTPAYTGTGGALADVQPGISLRERKPEDVFKARYARDYQDPLAPGLLEAFHTLLTEVEENAS</sequence>
<name>A0A1H8B639_STIAU</name>
<feature type="domain" description="Calcineurin-like phosphoesterase" evidence="8">
    <location>
        <begin position="34"/>
        <end position="264"/>
    </location>
</feature>
<evidence type="ECO:0000259" key="8">
    <source>
        <dbReference type="Pfam" id="PF00149"/>
    </source>
</evidence>
<evidence type="ECO:0000256" key="4">
    <source>
        <dbReference type="ARBA" id="ARBA00022722"/>
    </source>
</evidence>
<keyword evidence="7" id="KW-0255">Endonuclease</keyword>
<keyword evidence="7" id="KW-0233">DNA recombination</keyword>
<organism evidence="10 11">
    <name type="scientific">Stigmatella aurantiaca</name>
    <dbReference type="NCBI Taxonomy" id="41"/>
    <lineage>
        <taxon>Bacteria</taxon>
        <taxon>Pseudomonadati</taxon>
        <taxon>Myxococcota</taxon>
        <taxon>Myxococcia</taxon>
        <taxon>Myxococcales</taxon>
        <taxon>Cystobacterineae</taxon>
        <taxon>Archangiaceae</taxon>
        <taxon>Stigmatella</taxon>
    </lineage>
</organism>
<dbReference type="GO" id="GO:0004519">
    <property type="term" value="F:endonuclease activity"/>
    <property type="evidence" value="ECO:0007669"/>
    <property type="project" value="UniProtKB-KW"/>
</dbReference>
<evidence type="ECO:0000256" key="1">
    <source>
        <dbReference type="ARBA" id="ARBA00010555"/>
    </source>
</evidence>
<dbReference type="SUPFAM" id="SSF56300">
    <property type="entry name" value="Metallo-dependent phosphatases"/>
    <property type="match status" value="1"/>
</dbReference>
<dbReference type="Proteomes" id="UP000182719">
    <property type="component" value="Unassembled WGS sequence"/>
</dbReference>
<evidence type="ECO:0000259" key="9">
    <source>
        <dbReference type="Pfam" id="PF12320"/>
    </source>
</evidence>
<evidence type="ECO:0000256" key="3">
    <source>
        <dbReference type="ARBA" id="ARBA00013365"/>
    </source>
</evidence>
<evidence type="ECO:0000313" key="11">
    <source>
        <dbReference type="Proteomes" id="UP000182719"/>
    </source>
</evidence>
<dbReference type="InterPro" id="IPR004843">
    <property type="entry name" value="Calcineurin-like_PHP"/>
</dbReference>
<keyword evidence="6 7" id="KW-0269">Exonuclease</keyword>
<proteinExistence type="inferred from homology"/>
<feature type="domain" description="Nuclease SbcCD subunit D C-terminal" evidence="9">
    <location>
        <begin position="315"/>
        <end position="421"/>
    </location>
</feature>
<dbReference type="GO" id="GO:0006260">
    <property type="term" value="P:DNA replication"/>
    <property type="evidence" value="ECO:0007669"/>
    <property type="project" value="UniProtKB-KW"/>
</dbReference>
<evidence type="ECO:0000313" key="10">
    <source>
        <dbReference type="EMBL" id="SEM78381.1"/>
    </source>
</evidence>
<dbReference type="PANTHER" id="PTHR30337">
    <property type="entry name" value="COMPONENT OF ATP-DEPENDENT DSDNA EXONUCLEASE"/>
    <property type="match status" value="1"/>
</dbReference>
<comment type="subunit">
    <text evidence="2 7">Heterodimer of SbcC and SbcD.</text>
</comment>
<dbReference type="EMBL" id="FOAP01000023">
    <property type="protein sequence ID" value="SEM78381.1"/>
    <property type="molecule type" value="Genomic_DNA"/>
</dbReference>
<reference evidence="11" key="1">
    <citation type="submission" date="2016-10" db="EMBL/GenBank/DDBJ databases">
        <authorList>
            <person name="Varghese N."/>
            <person name="Submissions S."/>
        </authorList>
    </citation>
    <scope>NUCLEOTIDE SEQUENCE [LARGE SCALE GENOMIC DNA]</scope>
    <source>
        <strain evidence="11">DSM 17044</strain>
    </source>
</reference>
<evidence type="ECO:0000256" key="7">
    <source>
        <dbReference type="RuleBase" id="RU363069"/>
    </source>
</evidence>
<keyword evidence="5 7" id="KW-0378">Hydrolase</keyword>
<dbReference type="PANTHER" id="PTHR30337:SF0">
    <property type="entry name" value="NUCLEASE SBCCD SUBUNIT D"/>
    <property type="match status" value="1"/>
</dbReference>
<evidence type="ECO:0000256" key="6">
    <source>
        <dbReference type="ARBA" id="ARBA00022839"/>
    </source>
</evidence>
<dbReference type="CDD" id="cd00840">
    <property type="entry name" value="MPP_Mre11_N"/>
    <property type="match status" value="1"/>
</dbReference>
<dbReference type="Pfam" id="PF12320">
    <property type="entry name" value="SbcD_C"/>
    <property type="match status" value="1"/>
</dbReference>
<dbReference type="GO" id="GO:0006310">
    <property type="term" value="P:DNA recombination"/>
    <property type="evidence" value="ECO:0007669"/>
    <property type="project" value="UniProtKB-KW"/>
</dbReference>
<protein>
    <recommendedName>
        <fullName evidence="3 7">Nuclease SbcCD subunit D</fullName>
    </recommendedName>
</protein>
<dbReference type="InterPro" id="IPR050535">
    <property type="entry name" value="DNA_Repair-Maintenance_Comp"/>
</dbReference>
<dbReference type="InterPro" id="IPR041796">
    <property type="entry name" value="Mre11_N"/>
</dbReference>
<dbReference type="Pfam" id="PF00149">
    <property type="entry name" value="Metallophos"/>
    <property type="match status" value="1"/>
</dbReference>
<comment type="function">
    <text evidence="7">SbcCD cleaves DNA hairpin structures. These structures can inhibit DNA replication and are intermediates in certain DNA recombination reactions. The complex acts as a 3'-&gt;5' double strand exonuclease that can open hairpins. It also has a 5' single-strand endonuclease activity.</text>
</comment>
<keyword evidence="4 7" id="KW-0540">Nuclease</keyword>
<dbReference type="NCBIfam" id="TIGR00619">
    <property type="entry name" value="sbcd"/>
    <property type="match status" value="1"/>
</dbReference>
<evidence type="ECO:0000256" key="5">
    <source>
        <dbReference type="ARBA" id="ARBA00022801"/>
    </source>
</evidence>
<comment type="similarity">
    <text evidence="1 7">Belongs to the SbcD family.</text>
</comment>
<keyword evidence="11" id="KW-1185">Reference proteome</keyword>
<keyword evidence="7" id="KW-0235">DNA replication</keyword>